<dbReference type="PANTHER" id="PTHR37512">
    <property type="entry name" value="TRIFUNCTIONAL NAD BIOSYNTHESIS/REGULATOR PROTEIN NADR"/>
    <property type="match status" value="1"/>
</dbReference>
<dbReference type="AlphaFoldDB" id="A0A4Q7VMZ5"/>
<protein>
    <submittedName>
        <fullName evidence="2">Nicotinamide riboside kinase</fullName>
    </submittedName>
</protein>
<dbReference type="PANTHER" id="PTHR37512:SF1">
    <property type="entry name" value="NADR_TTD14 AAA DOMAIN-CONTAINING PROTEIN"/>
    <property type="match status" value="1"/>
</dbReference>
<dbReference type="GO" id="GO:0016301">
    <property type="term" value="F:kinase activity"/>
    <property type="evidence" value="ECO:0007669"/>
    <property type="project" value="UniProtKB-KW"/>
</dbReference>
<accession>A0A4Q7VMZ5</accession>
<dbReference type="Proteomes" id="UP000293671">
    <property type="component" value="Unassembled WGS sequence"/>
</dbReference>
<dbReference type="EMBL" id="SHKP01000006">
    <property type="protein sequence ID" value="RZT97703.1"/>
    <property type="molecule type" value="Genomic_DNA"/>
</dbReference>
<gene>
    <name evidence="2" type="ORF">EV670_2096</name>
</gene>
<sequence>MTARVVALLGAESTGKTTLAQELAGVLRGRGVAVAVVAEYLREFCDANGRTPTPAEQHQIAAEQAARIEAAAAAHAFVIADTTPVMTAVYSDFVFGDRALYASALAWQRRQVALTLVTGLDLPWRADGLQRDGPQVRVPVDALLRDALAGAGIGHATIYGSGAARTAAALAALAPLLGGLESTGDARSAVDGAPFTRWRARCAECLQPDCEHLARLLPELPRTP</sequence>
<evidence type="ECO:0000259" key="1">
    <source>
        <dbReference type="Pfam" id="PF13521"/>
    </source>
</evidence>
<keyword evidence="2" id="KW-0418">Kinase</keyword>
<dbReference type="OrthoDB" id="9151999at2"/>
<dbReference type="InterPro" id="IPR027417">
    <property type="entry name" value="P-loop_NTPase"/>
</dbReference>
<name>A0A4Q7VMZ5_9BURK</name>
<dbReference type="RefSeq" id="WP_130431815.1">
    <property type="nucleotide sequence ID" value="NZ_SHKP01000006.1"/>
</dbReference>
<evidence type="ECO:0000313" key="2">
    <source>
        <dbReference type="EMBL" id="RZT97703.1"/>
    </source>
</evidence>
<evidence type="ECO:0000313" key="3">
    <source>
        <dbReference type="Proteomes" id="UP000293671"/>
    </source>
</evidence>
<comment type="caution">
    <text evidence="2">The sequence shown here is derived from an EMBL/GenBank/DDBJ whole genome shotgun (WGS) entry which is preliminary data.</text>
</comment>
<dbReference type="InterPro" id="IPR052735">
    <property type="entry name" value="NAD_biosynth-regulator"/>
</dbReference>
<dbReference type="Pfam" id="PF13521">
    <property type="entry name" value="AAA_28"/>
    <property type="match status" value="1"/>
</dbReference>
<organism evidence="2 3">
    <name type="scientific">Rivibacter subsaxonicus</name>
    <dbReference type="NCBI Taxonomy" id="457575"/>
    <lineage>
        <taxon>Bacteria</taxon>
        <taxon>Pseudomonadati</taxon>
        <taxon>Pseudomonadota</taxon>
        <taxon>Betaproteobacteria</taxon>
        <taxon>Burkholderiales</taxon>
        <taxon>Rivibacter</taxon>
    </lineage>
</organism>
<reference evidence="2 3" key="1">
    <citation type="submission" date="2019-02" db="EMBL/GenBank/DDBJ databases">
        <title>Genomic Encyclopedia of Type Strains, Phase IV (KMG-IV): sequencing the most valuable type-strain genomes for metagenomic binning, comparative biology and taxonomic classification.</title>
        <authorList>
            <person name="Goeker M."/>
        </authorList>
    </citation>
    <scope>NUCLEOTIDE SEQUENCE [LARGE SCALE GENOMIC DNA]</scope>
    <source>
        <strain evidence="2 3">DSM 19570</strain>
    </source>
</reference>
<feature type="domain" description="NadR/Ttd14 AAA" evidence="1">
    <location>
        <begin position="6"/>
        <end position="161"/>
    </location>
</feature>
<dbReference type="Gene3D" id="3.40.50.300">
    <property type="entry name" value="P-loop containing nucleotide triphosphate hydrolases"/>
    <property type="match status" value="1"/>
</dbReference>
<dbReference type="InterPro" id="IPR038727">
    <property type="entry name" value="NadR/Ttd14_AAA_dom"/>
</dbReference>
<keyword evidence="3" id="KW-1185">Reference proteome</keyword>
<keyword evidence="2" id="KW-0808">Transferase</keyword>
<proteinExistence type="predicted"/>
<dbReference type="SUPFAM" id="SSF52540">
    <property type="entry name" value="P-loop containing nucleoside triphosphate hydrolases"/>
    <property type="match status" value="1"/>
</dbReference>